<evidence type="ECO:0000256" key="8">
    <source>
        <dbReference type="SAM" id="MobiDB-lite"/>
    </source>
</evidence>
<dbReference type="Pfam" id="PF00067">
    <property type="entry name" value="p450"/>
    <property type="match status" value="1"/>
</dbReference>
<evidence type="ECO:0000256" key="5">
    <source>
        <dbReference type="ARBA" id="ARBA00023002"/>
    </source>
</evidence>
<dbReference type="GO" id="GO:0005506">
    <property type="term" value="F:iron ion binding"/>
    <property type="evidence" value="ECO:0007669"/>
    <property type="project" value="InterPro"/>
</dbReference>
<dbReference type="AlphaFoldDB" id="A0A9P8ID38"/>
<keyword evidence="3" id="KW-0349">Heme</keyword>
<dbReference type="GO" id="GO:0016705">
    <property type="term" value="F:oxidoreductase activity, acting on paired donors, with incorporation or reduction of molecular oxygen"/>
    <property type="evidence" value="ECO:0007669"/>
    <property type="project" value="InterPro"/>
</dbReference>
<name>A0A9P8ID38_9PEZI</name>
<evidence type="ECO:0000313" key="10">
    <source>
        <dbReference type="Proteomes" id="UP000698800"/>
    </source>
</evidence>
<evidence type="ECO:0000256" key="4">
    <source>
        <dbReference type="ARBA" id="ARBA00022723"/>
    </source>
</evidence>
<feature type="region of interest" description="Disordered" evidence="8">
    <location>
        <begin position="75"/>
        <end position="108"/>
    </location>
</feature>
<reference evidence="9" key="1">
    <citation type="submission" date="2021-03" db="EMBL/GenBank/DDBJ databases">
        <title>Comparative genomics and phylogenomic investigation of the class Geoglossomycetes provide insights into ecological specialization and systematics.</title>
        <authorList>
            <person name="Melie T."/>
            <person name="Pirro S."/>
            <person name="Miller A.N."/>
            <person name="Quandt A."/>
        </authorList>
    </citation>
    <scope>NUCLEOTIDE SEQUENCE</scope>
    <source>
        <strain evidence="9">GBOQ0MN5Z8</strain>
    </source>
</reference>
<keyword evidence="6" id="KW-0408">Iron</keyword>
<dbReference type="PANTHER" id="PTHR24287:SF1">
    <property type="entry name" value="P450, PUTATIVE (EUROFUNG)-RELATED"/>
    <property type="match status" value="1"/>
</dbReference>
<evidence type="ECO:0000256" key="6">
    <source>
        <dbReference type="ARBA" id="ARBA00023004"/>
    </source>
</evidence>
<sequence length="257" mass="29393">MDSRSARARGPARGAQWGLHTVGQDDVLPNLRHWVGFRFRLPEFTWPLTALPYTDKRRRLDKALVERHVERALERRLKKKRRSPEGSGVANGVAADWTPNGHHGAAEEQQQKKFVLGALAKDHQNQRLLRDELLQVFFAGRDTTAFLLSLHPAHFAHLCTTIFSAFPPDKNYTITPSALKAHRPLFNFLSETLRLYPVTLFNGRVALRDTVLPAGGGQIVAYCVYVLRRREDVWGEDAAVFRPERWEENRGRKGWGR</sequence>
<keyword evidence="4" id="KW-0479">Metal-binding</keyword>
<keyword evidence="7" id="KW-0503">Monooxygenase</keyword>
<dbReference type="GO" id="GO:0004497">
    <property type="term" value="F:monooxygenase activity"/>
    <property type="evidence" value="ECO:0007669"/>
    <property type="project" value="UniProtKB-KW"/>
</dbReference>
<dbReference type="InterPro" id="IPR047146">
    <property type="entry name" value="Cyt_P450_E_CYP52_fungi"/>
</dbReference>
<keyword evidence="5" id="KW-0560">Oxidoreductase</keyword>
<comment type="caution">
    <text evidence="9">The sequence shown here is derived from an EMBL/GenBank/DDBJ whole genome shotgun (WGS) entry which is preliminary data.</text>
</comment>
<evidence type="ECO:0000256" key="1">
    <source>
        <dbReference type="ARBA" id="ARBA00001971"/>
    </source>
</evidence>
<gene>
    <name evidence="9" type="ORF">FGG08_000436</name>
</gene>
<dbReference type="InterPro" id="IPR001128">
    <property type="entry name" value="Cyt_P450"/>
</dbReference>
<evidence type="ECO:0000256" key="3">
    <source>
        <dbReference type="ARBA" id="ARBA00022617"/>
    </source>
</evidence>
<dbReference type="EMBL" id="JAGHQL010000005">
    <property type="protein sequence ID" value="KAH0545435.1"/>
    <property type="molecule type" value="Genomic_DNA"/>
</dbReference>
<comment type="cofactor">
    <cofactor evidence="1">
        <name>heme</name>
        <dbReference type="ChEBI" id="CHEBI:30413"/>
    </cofactor>
</comment>
<comment type="similarity">
    <text evidence="2">Belongs to the cytochrome P450 family.</text>
</comment>
<dbReference type="GO" id="GO:0020037">
    <property type="term" value="F:heme binding"/>
    <property type="evidence" value="ECO:0007669"/>
    <property type="project" value="InterPro"/>
</dbReference>
<dbReference type="PANTHER" id="PTHR24287">
    <property type="entry name" value="P450, PUTATIVE (EUROFUNG)-RELATED"/>
    <property type="match status" value="1"/>
</dbReference>
<evidence type="ECO:0000313" key="9">
    <source>
        <dbReference type="EMBL" id="KAH0545435.1"/>
    </source>
</evidence>
<accession>A0A9P8ID38</accession>
<organism evidence="9 10">
    <name type="scientific">Glutinoglossum americanum</name>
    <dbReference type="NCBI Taxonomy" id="1670608"/>
    <lineage>
        <taxon>Eukaryota</taxon>
        <taxon>Fungi</taxon>
        <taxon>Dikarya</taxon>
        <taxon>Ascomycota</taxon>
        <taxon>Pezizomycotina</taxon>
        <taxon>Geoglossomycetes</taxon>
        <taxon>Geoglossales</taxon>
        <taxon>Geoglossaceae</taxon>
        <taxon>Glutinoglossum</taxon>
    </lineage>
</organism>
<proteinExistence type="inferred from homology"/>
<protein>
    <submittedName>
        <fullName evidence="9">Uncharacterized protein</fullName>
    </submittedName>
</protein>
<dbReference type="Gene3D" id="1.10.630.10">
    <property type="entry name" value="Cytochrome P450"/>
    <property type="match status" value="1"/>
</dbReference>
<keyword evidence="10" id="KW-1185">Reference proteome</keyword>
<dbReference type="SUPFAM" id="SSF48264">
    <property type="entry name" value="Cytochrome P450"/>
    <property type="match status" value="1"/>
</dbReference>
<dbReference type="Proteomes" id="UP000698800">
    <property type="component" value="Unassembled WGS sequence"/>
</dbReference>
<evidence type="ECO:0000256" key="7">
    <source>
        <dbReference type="ARBA" id="ARBA00023033"/>
    </source>
</evidence>
<dbReference type="OrthoDB" id="1470350at2759"/>
<dbReference type="InterPro" id="IPR036396">
    <property type="entry name" value="Cyt_P450_sf"/>
</dbReference>
<evidence type="ECO:0000256" key="2">
    <source>
        <dbReference type="ARBA" id="ARBA00010617"/>
    </source>
</evidence>